<dbReference type="EMBL" id="JAAGWB010000057">
    <property type="protein sequence ID" value="NEN52998.1"/>
    <property type="molecule type" value="Genomic_DNA"/>
</dbReference>
<dbReference type="AlphaFoldDB" id="A0A6P0HAS0"/>
<reference evidence="3 5" key="2">
    <citation type="submission" date="2020-02" db="EMBL/GenBank/DDBJ databases">
        <title>The WGS of Modestobacter muralis DSM 100205.</title>
        <authorList>
            <person name="Jiang Z."/>
        </authorList>
    </citation>
    <scope>NUCLEOTIDE SEQUENCE [LARGE SCALE GENOMIC DNA]</scope>
    <source>
        <strain evidence="3 5">DSM 100205</strain>
    </source>
</reference>
<dbReference type="EMBL" id="JAAGWH010000055">
    <property type="protein sequence ID" value="NEK96110.1"/>
    <property type="molecule type" value="Genomic_DNA"/>
</dbReference>
<proteinExistence type="predicted"/>
<dbReference type="RefSeq" id="WP_163612797.1">
    <property type="nucleotide sequence ID" value="NZ_JAAGWB010000057.1"/>
</dbReference>
<comment type="caution">
    <text evidence="3">The sequence shown here is derived from an EMBL/GenBank/DDBJ whole genome shotgun (WGS) entry which is preliminary data.</text>
</comment>
<keyword evidence="1" id="KW-1133">Transmembrane helix</keyword>
<keyword evidence="4" id="KW-1185">Reference proteome</keyword>
<accession>A0A6P0HAS0</accession>
<name>A0A6P0HAS0_9ACTN</name>
<feature type="transmembrane region" description="Helical" evidence="1">
    <location>
        <begin position="107"/>
        <end position="127"/>
    </location>
</feature>
<dbReference type="Proteomes" id="UP000468828">
    <property type="component" value="Unassembled WGS sequence"/>
</dbReference>
<feature type="transmembrane region" description="Helical" evidence="1">
    <location>
        <begin position="69"/>
        <end position="87"/>
    </location>
</feature>
<evidence type="ECO:0000256" key="1">
    <source>
        <dbReference type="SAM" id="Phobius"/>
    </source>
</evidence>
<evidence type="ECO:0000313" key="2">
    <source>
        <dbReference type="EMBL" id="NEK96110.1"/>
    </source>
</evidence>
<feature type="transmembrane region" description="Helical" evidence="1">
    <location>
        <begin position="233"/>
        <end position="254"/>
    </location>
</feature>
<feature type="transmembrane region" description="Helical" evidence="1">
    <location>
        <begin position="139"/>
        <end position="161"/>
    </location>
</feature>
<evidence type="ECO:0000313" key="3">
    <source>
        <dbReference type="EMBL" id="NEN52998.1"/>
    </source>
</evidence>
<sequence>MTTRSANHLQLVTGTEFAGNSVSAQPDPAQTEDDRAFAAAQDDRFRDLLARAEQLDAATAPRPVTGTRAGLVVPLILGLTVLLALLGDQPWQLPQRVGGAVGAVPQSLVTFLLICGALCVWAAGRAVRPERTFDSAGAVRVWWLLVIGAMVVSLTSALSLTSYAGTGERPGGLAVRCLVPLVAALLAGALAHADGRGARIRAALGTGVVTVPMTALGWSLLASSGAPAGLGDVLGMTLLSGAVPLALAVAFVAADHRRGRTPR</sequence>
<feature type="transmembrane region" description="Helical" evidence="1">
    <location>
        <begin position="203"/>
        <end position="221"/>
    </location>
</feature>
<dbReference type="Proteomes" id="UP000471152">
    <property type="component" value="Unassembled WGS sequence"/>
</dbReference>
<keyword evidence="1" id="KW-0472">Membrane</keyword>
<reference evidence="2 4" key="1">
    <citation type="submission" date="2020-01" db="EMBL/GenBank/DDBJ databases">
        <title>the WGS Modestobacter muralis CPCC 204518.</title>
        <authorList>
            <person name="Jiang Z."/>
        </authorList>
    </citation>
    <scope>NUCLEOTIDE SEQUENCE [LARGE SCALE GENOMIC DNA]</scope>
    <source>
        <strain evidence="2 4">DSM 100205</strain>
    </source>
</reference>
<gene>
    <name evidence="3" type="ORF">G3R41_18995</name>
    <name evidence="2" type="ORF">GCU67_18345</name>
</gene>
<evidence type="ECO:0000313" key="4">
    <source>
        <dbReference type="Proteomes" id="UP000468828"/>
    </source>
</evidence>
<protein>
    <submittedName>
        <fullName evidence="3">Uncharacterized protein</fullName>
    </submittedName>
</protein>
<keyword evidence="1" id="KW-0812">Transmembrane</keyword>
<feature type="transmembrane region" description="Helical" evidence="1">
    <location>
        <begin position="173"/>
        <end position="191"/>
    </location>
</feature>
<evidence type="ECO:0000313" key="5">
    <source>
        <dbReference type="Proteomes" id="UP000471152"/>
    </source>
</evidence>
<organism evidence="3 5">
    <name type="scientific">Modestobacter muralis</name>
    <dbReference type="NCBI Taxonomy" id="1608614"/>
    <lineage>
        <taxon>Bacteria</taxon>
        <taxon>Bacillati</taxon>
        <taxon>Actinomycetota</taxon>
        <taxon>Actinomycetes</taxon>
        <taxon>Geodermatophilales</taxon>
        <taxon>Geodermatophilaceae</taxon>
        <taxon>Modestobacter</taxon>
    </lineage>
</organism>